<evidence type="ECO:0000313" key="1">
    <source>
        <dbReference type="EMBL" id="PDP60342.1"/>
    </source>
</evidence>
<evidence type="ECO:0000313" key="2">
    <source>
        <dbReference type="Proteomes" id="UP000219058"/>
    </source>
</evidence>
<dbReference type="RefSeq" id="WP_218841790.1">
    <property type="nucleotide sequence ID" value="NZ_NSLY01000012.1"/>
</dbReference>
<accession>A0A2A6EEL6</accession>
<dbReference type="EMBL" id="NSLY01000012">
    <property type="protein sequence ID" value="PDP60342.1"/>
    <property type="molecule type" value="Genomic_DNA"/>
</dbReference>
<dbReference type="AlphaFoldDB" id="A0A2A6EEL6"/>
<gene>
    <name evidence="1" type="ORF">CLI71_05660</name>
</gene>
<reference evidence="1 2" key="1">
    <citation type="submission" date="2017-09" db="EMBL/GenBank/DDBJ databases">
        <title>Phase variable restriction modification systems are present in the genome sequences of periodontal pathogens Prevotella intermedia, Tannerella forsythia and Porphyromonas gingivalis.</title>
        <authorList>
            <person name="Haigh R.D."/>
            <person name="Crawford L."/>
            <person name="Ralph J."/>
            <person name="Wanford J."/>
            <person name="Vartoukian S.R."/>
            <person name="Hijazib K."/>
            <person name="Wade W."/>
            <person name="Oggioni M.R."/>
        </authorList>
    </citation>
    <scope>NUCLEOTIDE SEQUENCE [LARGE SCALE GENOMIC DNA]</scope>
    <source>
        <strain evidence="1 2">WW2834</strain>
    </source>
</reference>
<dbReference type="Proteomes" id="UP000219058">
    <property type="component" value="Unassembled WGS sequence"/>
</dbReference>
<name>A0A2A6EEL6_PREIN</name>
<proteinExistence type="predicted"/>
<comment type="caution">
    <text evidence="1">The sequence shown here is derived from an EMBL/GenBank/DDBJ whole genome shotgun (WGS) entry which is preliminary data.</text>
</comment>
<protein>
    <submittedName>
        <fullName evidence="1">Uncharacterized protein</fullName>
    </submittedName>
</protein>
<sequence length="84" mass="9356">MLKLLITILKELYILSDTNSKEIHSPYSIFDEKKPSYHIQAFAKTHINARSPDHSSQSGLQNKKKAATYSPTLHCSTIGAIGLN</sequence>
<organism evidence="1 2">
    <name type="scientific">Prevotella intermedia</name>
    <dbReference type="NCBI Taxonomy" id="28131"/>
    <lineage>
        <taxon>Bacteria</taxon>
        <taxon>Pseudomonadati</taxon>
        <taxon>Bacteroidota</taxon>
        <taxon>Bacteroidia</taxon>
        <taxon>Bacteroidales</taxon>
        <taxon>Prevotellaceae</taxon>
        <taxon>Prevotella</taxon>
    </lineage>
</organism>
<feature type="non-terminal residue" evidence="1">
    <location>
        <position position="84"/>
    </location>
</feature>